<feature type="region of interest" description="Disordered" evidence="1">
    <location>
        <begin position="48"/>
        <end position="73"/>
    </location>
</feature>
<accession>A0ABT2AMC8</accession>
<evidence type="ECO:0000256" key="1">
    <source>
        <dbReference type="SAM" id="MobiDB-lite"/>
    </source>
</evidence>
<keyword evidence="5" id="KW-1185">Reference proteome</keyword>
<feature type="region of interest" description="Disordered" evidence="1">
    <location>
        <begin position="725"/>
        <end position="744"/>
    </location>
</feature>
<organism evidence="4 5">
    <name type="scientific">Massilia agri</name>
    <dbReference type="NCBI Taxonomy" id="1886785"/>
    <lineage>
        <taxon>Bacteria</taxon>
        <taxon>Pseudomonadati</taxon>
        <taxon>Pseudomonadota</taxon>
        <taxon>Betaproteobacteria</taxon>
        <taxon>Burkholderiales</taxon>
        <taxon>Oxalobacteraceae</taxon>
        <taxon>Telluria group</taxon>
        <taxon>Massilia</taxon>
    </lineage>
</organism>
<evidence type="ECO:0000313" key="5">
    <source>
        <dbReference type="Proteomes" id="UP001206572"/>
    </source>
</evidence>
<dbReference type="EMBL" id="JANUHA010000007">
    <property type="protein sequence ID" value="MCS0597135.1"/>
    <property type="molecule type" value="Genomic_DNA"/>
</dbReference>
<reference evidence="4 5" key="1">
    <citation type="submission" date="2022-08" db="EMBL/GenBank/DDBJ databases">
        <title>Reclassification of Massilia species as members of the genera Telluria, Duganella, Pseudoduganella, Mokoshia gen. nov. and Zemynaea gen. nov. using orthogonal and non-orthogonal genome-based approaches.</title>
        <authorList>
            <person name="Bowman J.P."/>
        </authorList>
    </citation>
    <scope>NUCLEOTIDE SEQUENCE [LARGE SCALE GENOMIC DNA]</scope>
    <source>
        <strain evidence="4 5">JCM 31661</strain>
    </source>
</reference>
<evidence type="ECO:0000259" key="3">
    <source>
        <dbReference type="Pfam" id="PF19501"/>
    </source>
</evidence>
<feature type="chain" id="PRO_5045131151" description="PcRGLX/YetA-like N-terminal RIFT barrel domain-containing protein" evidence="2">
    <location>
        <begin position="22"/>
        <end position="744"/>
    </location>
</feature>
<gene>
    <name evidence="4" type="ORF">NX780_12350</name>
</gene>
<evidence type="ECO:0000313" key="4">
    <source>
        <dbReference type="EMBL" id="MCS0597135.1"/>
    </source>
</evidence>
<dbReference type="RefSeq" id="WP_258828154.1">
    <property type="nucleotide sequence ID" value="NZ_JANUHA010000007.1"/>
</dbReference>
<proteinExistence type="predicted"/>
<feature type="domain" description="PcRGLX/YetA-like N-terminal RIFT barrel" evidence="3">
    <location>
        <begin position="86"/>
        <end position="142"/>
    </location>
</feature>
<feature type="signal peptide" evidence="2">
    <location>
        <begin position="1"/>
        <end position="21"/>
    </location>
</feature>
<name>A0ABT2AMC8_9BURK</name>
<protein>
    <recommendedName>
        <fullName evidence="3">PcRGLX/YetA-like N-terminal RIFT barrel domain-containing protein</fullName>
    </recommendedName>
</protein>
<keyword evidence="2" id="KW-0732">Signal</keyword>
<evidence type="ECO:0000256" key="2">
    <source>
        <dbReference type="SAM" id="SignalP"/>
    </source>
</evidence>
<dbReference type="InterPro" id="IPR048329">
    <property type="entry name" value="PcRGLX_1st"/>
</dbReference>
<dbReference type="Proteomes" id="UP001206572">
    <property type="component" value="Unassembled WGS sequence"/>
</dbReference>
<comment type="caution">
    <text evidence="4">The sequence shown here is derived from an EMBL/GenBank/DDBJ whole genome shotgun (WGS) entry which is preliminary data.</text>
</comment>
<dbReference type="Pfam" id="PF19501">
    <property type="entry name" value="PcRGLX_1st"/>
    <property type="match status" value="1"/>
</dbReference>
<sequence length="744" mass="81141">MLISRLILFLLSAVLVCEAHAQSSTDTPRGLPAGGGLDAGRVIELRYGTTPAAKPDKPRTSDRPPPAPPAAIPGALATLSFENNGKRDQADVPVTFGQVFGVGEFRPGQQLQAKLADGSILPVQTDVKAHHPDGSVRHAVVSLVLERLAPARPVVIGLVTGASKGAMAGSALPAKELDARVEARFKGKAWTATLRPLLEQNKAALWLDGPLVREWLVSTPLLDAGGRPHPHLAARFALRWYPQAGRARIDVTVENNWAWEPAPQNFVYDARITVGKDEVYRREGLNHYHHARWRKQFWWGGDADVHVRHDTRQLIASRALPNYDQSVRIDESKMAGAFASWHGPKTEPMGVGAALRAMPTTGGRGDIGLLPAWAASYLLGMGPEARAITLGTADLAGSWSIHYRDEGTGLPVSLLDYPYMTVVGNASDTLNPATGRREQFPACAARGACATPNQHDVSHQPAFAYLPYLLTGDHYYLEELQFWAMYNVFASNPGYRENRKGLLVPEQVRGQAWGLRTLGEAAYITPDAHPLKRHFLEILESNLDWYNANYTHNRKANALGVLVNGYAIVYAGKRGLAPWQDDFFTSAVGHVAELGFGKARELLRWKATFPVQRMIGDGACWLDAAMYSMMVRDSATSPLYATIGQAFRASLPEEARNLPCDSPWMAAALKVKPGQMTGYSDAPTGYPSNMQPALAYAADVLGEPGRKAWRQFMARSVKPDYSGAPQFAIVPRGDSGGSEEVEQR</sequence>